<comment type="subcellular location">
    <subcellularLocation>
        <location evidence="6">Cytoplasm</location>
    </subcellularLocation>
</comment>
<feature type="binding site" evidence="6 9">
    <location>
        <position position="113"/>
    </location>
    <ligand>
        <name>Mg(2+)</name>
        <dbReference type="ChEBI" id="CHEBI:18420"/>
    </ligand>
</feature>
<comment type="function">
    <text evidence="6">Catalyzes the reversible reaction in which hydroxymethyl group from 5,10-methylenetetrahydrofolate is transferred onto alpha-ketoisovalerate to form ketopantoate.</text>
</comment>
<evidence type="ECO:0000256" key="3">
    <source>
        <dbReference type="ARBA" id="ARBA00022679"/>
    </source>
</evidence>
<evidence type="ECO:0000256" key="5">
    <source>
        <dbReference type="ARBA" id="ARBA00022993"/>
    </source>
</evidence>
<dbReference type="EMBL" id="DRYK01000030">
    <property type="protein sequence ID" value="HHP67600.1"/>
    <property type="molecule type" value="Genomic_DNA"/>
</dbReference>
<evidence type="ECO:0000256" key="7">
    <source>
        <dbReference type="PIRSR" id="PIRSR000388-1"/>
    </source>
</evidence>
<dbReference type="InterPro" id="IPR015813">
    <property type="entry name" value="Pyrv/PenolPyrv_kinase-like_dom"/>
</dbReference>
<dbReference type="GO" id="GO:0000287">
    <property type="term" value="F:magnesium ion binding"/>
    <property type="evidence" value="ECO:0007669"/>
    <property type="project" value="TreeGrafter"/>
</dbReference>
<feature type="active site" description="Proton acceptor" evidence="6 7">
    <location>
        <position position="180"/>
    </location>
</feature>
<evidence type="ECO:0000256" key="8">
    <source>
        <dbReference type="PIRSR" id="PIRSR000388-2"/>
    </source>
</evidence>
<dbReference type="InterPro" id="IPR003700">
    <property type="entry name" value="Pantoate_hydroxy_MeTrfase"/>
</dbReference>
<gene>
    <name evidence="6 10" type="primary">panB</name>
    <name evidence="10" type="ORF">ENM60_02245</name>
</gene>
<proteinExistence type="inferred from homology"/>
<dbReference type="GO" id="GO:0015940">
    <property type="term" value="P:pantothenate biosynthetic process"/>
    <property type="evidence" value="ECO:0007669"/>
    <property type="project" value="UniProtKB-UniRule"/>
</dbReference>
<protein>
    <recommendedName>
        <fullName evidence="6">3-methyl-2-oxobutanoate hydroxymethyltransferase</fullName>
        <ecNumber evidence="6">2.1.2.11</ecNumber>
    </recommendedName>
    <alternativeName>
        <fullName evidence="6">Ketopantoate hydroxymethyltransferase</fullName>
        <shortName evidence="6">KPHMT</shortName>
    </alternativeName>
</protein>
<comment type="pathway">
    <text evidence="1">Cofactor biosynthesis; (R)-pantothenate biosynthesis; (R)-pantoate from 3-methyl-2-oxobutanoate: step 1/2.</text>
</comment>
<dbReference type="NCBIfam" id="NF001452">
    <property type="entry name" value="PRK00311.1"/>
    <property type="match status" value="1"/>
</dbReference>
<dbReference type="GO" id="GO:0003864">
    <property type="term" value="F:3-methyl-2-oxobutanoate hydroxymethyltransferase activity"/>
    <property type="evidence" value="ECO:0007669"/>
    <property type="project" value="UniProtKB-UniRule"/>
</dbReference>
<dbReference type="UniPathway" id="UPA00241"/>
<dbReference type="NCBIfam" id="TIGR00222">
    <property type="entry name" value="panB"/>
    <property type="match status" value="1"/>
</dbReference>
<dbReference type="PANTHER" id="PTHR20881:SF0">
    <property type="entry name" value="3-METHYL-2-OXOBUTANOATE HYDROXYMETHYLTRANSFERASE"/>
    <property type="match status" value="1"/>
</dbReference>
<dbReference type="CDD" id="cd06557">
    <property type="entry name" value="KPHMT-like"/>
    <property type="match status" value="1"/>
</dbReference>
<dbReference type="GO" id="GO:0005737">
    <property type="term" value="C:cytoplasm"/>
    <property type="evidence" value="ECO:0007669"/>
    <property type="project" value="UniProtKB-SubCell"/>
</dbReference>
<dbReference type="GO" id="GO:0032259">
    <property type="term" value="P:methylation"/>
    <property type="evidence" value="ECO:0007669"/>
    <property type="project" value="UniProtKB-KW"/>
</dbReference>
<dbReference type="SUPFAM" id="SSF51621">
    <property type="entry name" value="Phosphoenolpyruvate/pyruvate domain"/>
    <property type="match status" value="1"/>
</dbReference>
<evidence type="ECO:0000256" key="6">
    <source>
        <dbReference type="HAMAP-Rule" id="MF_00156"/>
    </source>
</evidence>
<dbReference type="GO" id="GO:0008168">
    <property type="term" value="F:methyltransferase activity"/>
    <property type="evidence" value="ECO:0007669"/>
    <property type="project" value="UniProtKB-KW"/>
</dbReference>
<dbReference type="GO" id="GO:0015937">
    <property type="term" value="P:coenzyme A biosynthetic process"/>
    <property type="evidence" value="ECO:0007669"/>
    <property type="project" value="UniProtKB-UniRule"/>
</dbReference>
<comment type="cofactor">
    <cofactor evidence="6 9">
        <name>Mg(2+)</name>
        <dbReference type="ChEBI" id="CHEBI:18420"/>
    </cofactor>
    <text evidence="6 9">Binds 1 Mg(2+) ion per subunit.</text>
</comment>
<feature type="binding site" evidence="6 9">
    <location>
        <position position="43"/>
    </location>
    <ligand>
        <name>Mg(2+)</name>
        <dbReference type="ChEBI" id="CHEBI:18420"/>
    </ligand>
</feature>
<name>A0A7J3XY53_9CREN</name>
<keyword evidence="3 6" id="KW-0808">Transferase</keyword>
<keyword evidence="6" id="KW-0963">Cytoplasm</keyword>
<feature type="binding site" evidence="6 9">
    <location>
        <position position="82"/>
    </location>
    <ligand>
        <name>Mg(2+)</name>
        <dbReference type="ChEBI" id="CHEBI:18420"/>
    </ligand>
</feature>
<comment type="pathway">
    <text evidence="6">Cofactor biosynthesis; coenzyme A biosynthesis.</text>
</comment>
<feature type="binding site" evidence="6 8">
    <location>
        <position position="82"/>
    </location>
    <ligand>
        <name>3-methyl-2-oxobutanoate</name>
        <dbReference type="ChEBI" id="CHEBI:11851"/>
    </ligand>
</feature>
<comment type="subunit">
    <text evidence="6">Homodecamer; pentamer of dimers.</text>
</comment>
<comment type="similarity">
    <text evidence="2 6">Belongs to the PanB family.</text>
</comment>
<comment type="caution">
    <text evidence="10">The sequence shown here is derived from an EMBL/GenBank/DDBJ whole genome shotgun (WGS) entry which is preliminary data.</text>
</comment>
<accession>A0A7J3XY53</accession>
<evidence type="ECO:0000256" key="9">
    <source>
        <dbReference type="PIRSR" id="PIRSR000388-3"/>
    </source>
</evidence>
<evidence type="ECO:0000256" key="1">
    <source>
        <dbReference type="ARBA" id="ARBA00005033"/>
    </source>
</evidence>
<reference evidence="10" key="1">
    <citation type="journal article" date="2020" name="mSystems">
        <title>Genome- and Community-Level Interaction Insights into Carbon Utilization and Element Cycling Functions of Hydrothermarchaeota in Hydrothermal Sediment.</title>
        <authorList>
            <person name="Zhou Z."/>
            <person name="Liu Y."/>
            <person name="Xu W."/>
            <person name="Pan J."/>
            <person name="Luo Z.H."/>
            <person name="Li M."/>
        </authorList>
    </citation>
    <scope>NUCLEOTIDE SEQUENCE [LARGE SCALE GENOMIC DNA]</scope>
    <source>
        <strain evidence="10">SpSt-110</strain>
    </source>
</reference>
<sequence>MKVTVRDIVKKKGAEKIAAITAYDYTTTRLVDQAGVDIILVGDSVGMVVHGLQSTIPVTMEMMLLHVESAARARPRALLVGDMPFLSYETSVEDAVYNAGLMLKKGAEAVKIEGGGEMADAVKAMVRAGIPVMGHIGLTPQRYLLLGGYKRRGVKAAEAEKLIDDAKELEKAGVFSIVIEFTAADVAAEITKQVSVPTICIGSGWMCDGQILVLHDVLGLSENTPPFAKKYADLRRIIVDAVSSYVREVKQGVFPGREHSFFSEGYFKEG</sequence>
<dbReference type="Pfam" id="PF02548">
    <property type="entry name" value="Pantoate_transf"/>
    <property type="match status" value="1"/>
</dbReference>
<keyword evidence="4 6" id="KW-0460">Magnesium</keyword>
<dbReference type="InterPro" id="IPR040442">
    <property type="entry name" value="Pyrv_kinase-like_dom_sf"/>
</dbReference>
<dbReference type="EC" id="2.1.2.11" evidence="6"/>
<evidence type="ECO:0000256" key="2">
    <source>
        <dbReference type="ARBA" id="ARBA00008676"/>
    </source>
</evidence>
<dbReference type="PANTHER" id="PTHR20881">
    <property type="entry name" value="3-METHYL-2-OXOBUTANOATE HYDROXYMETHYLTRANSFERASE"/>
    <property type="match status" value="1"/>
</dbReference>
<dbReference type="PIRSF" id="PIRSF000388">
    <property type="entry name" value="Pantoate_hydroxy_MeTrfase"/>
    <property type="match status" value="1"/>
</dbReference>
<evidence type="ECO:0000313" key="10">
    <source>
        <dbReference type="EMBL" id="HHP67600.1"/>
    </source>
</evidence>
<comment type="catalytic activity">
    <reaction evidence="6">
        <text>(6R)-5,10-methylene-5,6,7,8-tetrahydrofolate + 3-methyl-2-oxobutanoate + H2O = 2-dehydropantoate + (6S)-5,6,7,8-tetrahydrofolate</text>
        <dbReference type="Rhea" id="RHEA:11824"/>
        <dbReference type="ChEBI" id="CHEBI:11561"/>
        <dbReference type="ChEBI" id="CHEBI:11851"/>
        <dbReference type="ChEBI" id="CHEBI:15377"/>
        <dbReference type="ChEBI" id="CHEBI:15636"/>
        <dbReference type="ChEBI" id="CHEBI:57453"/>
        <dbReference type="EC" id="2.1.2.11"/>
    </reaction>
</comment>
<feature type="binding site" evidence="6 8">
    <location>
        <position position="111"/>
    </location>
    <ligand>
        <name>3-methyl-2-oxobutanoate</name>
        <dbReference type="ChEBI" id="CHEBI:11851"/>
    </ligand>
</feature>
<keyword evidence="6 9" id="KW-0479">Metal-binding</keyword>
<dbReference type="FunFam" id="3.20.20.60:FF:000003">
    <property type="entry name" value="3-methyl-2-oxobutanoate hydroxymethyltransferase"/>
    <property type="match status" value="1"/>
</dbReference>
<keyword evidence="5 6" id="KW-0173">Coenzyme A biosynthesis</keyword>
<dbReference type="Gene3D" id="3.20.20.60">
    <property type="entry name" value="Phosphoenolpyruvate-binding domains"/>
    <property type="match status" value="1"/>
</dbReference>
<dbReference type="HAMAP" id="MF_00156">
    <property type="entry name" value="PanB"/>
    <property type="match status" value="1"/>
</dbReference>
<evidence type="ECO:0000256" key="4">
    <source>
        <dbReference type="ARBA" id="ARBA00022842"/>
    </source>
</evidence>
<keyword evidence="10" id="KW-0489">Methyltransferase</keyword>
<organism evidence="10">
    <name type="scientific">Thermogladius calderae</name>
    <dbReference type="NCBI Taxonomy" id="1200300"/>
    <lineage>
        <taxon>Archaea</taxon>
        <taxon>Thermoproteota</taxon>
        <taxon>Thermoprotei</taxon>
        <taxon>Desulfurococcales</taxon>
        <taxon>Desulfurococcaceae</taxon>
        <taxon>Thermogladius</taxon>
    </lineage>
</organism>
<dbReference type="AlphaFoldDB" id="A0A7J3XY53"/>
<feature type="binding site" evidence="6 8">
    <location>
        <begin position="43"/>
        <end position="44"/>
    </location>
    <ligand>
        <name>3-methyl-2-oxobutanoate</name>
        <dbReference type="ChEBI" id="CHEBI:11851"/>
    </ligand>
</feature>